<dbReference type="InterPro" id="IPR025315">
    <property type="entry name" value="DUF4220"/>
</dbReference>
<evidence type="ECO:0000313" key="4">
    <source>
        <dbReference type="Proteomes" id="UP001231189"/>
    </source>
</evidence>
<name>A0AAD8QZH3_LOLMU</name>
<keyword evidence="4" id="KW-1185">Reference proteome</keyword>
<dbReference type="InterPro" id="IPR007658">
    <property type="entry name" value="DUF594"/>
</dbReference>
<reference evidence="3" key="1">
    <citation type="submission" date="2023-07" db="EMBL/GenBank/DDBJ databases">
        <title>A chromosome-level genome assembly of Lolium multiflorum.</title>
        <authorList>
            <person name="Chen Y."/>
            <person name="Copetti D."/>
            <person name="Kolliker R."/>
            <person name="Studer B."/>
        </authorList>
    </citation>
    <scope>NUCLEOTIDE SEQUENCE</scope>
    <source>
        <strain evidence="3">02402/16</strain>
        <tissue evidence="3">Leaf</tissue>
    </source>
</reference>
<evidence type="ECO:0000313" key="3">
    <source>
        <dbReference type="EMBL" id="KAK1609973.1"/>
    </source>
</evidence>
<feature type="transmembrane region" description="Helical" evidence="1">
    <location>
        <begin position="24"/>
        <end position="42"/>
    </location>
</feature>
<feature type="transmembrane region" description="Helical" evidence="1">
    <location>
        <begin position="270"/>
        <end position="290"/>
    </location>
</feature>
<accession>A0AAD8QZH3</accession>
<dbReference type="Pfam" id="PF13968">
    <property type="entry name" value="DUF4220"/>
    <property type="match status" value="1"/>
</dbReference>
<evidence type="ECO:0000256" key="1">
    <source>
        <dbReference type="SAM" id="Phobius"/>
    </source>
</evidence>
<proteinExistence type="predicted"/>
<keyword evidence="1" id="KW-0812">Transmembrane</keyword>
<protein>
    <recommendedName>
        <fullName evidence="2">DUF4220 domain-containing protein</fullName>
    </recommendedName>
</protein>
<gene>
    <name evidence="3" type="ORF">QYE76_033646</name>
</gene>
<feature type="transmembrane region" description="Helical" evidence="1">
    <location>
        <begin position="54"/>
        <end position="74"/>
    </location>
</feature>
<evidence type="ECO:0000259" key="2">
    <source>
        <dbReference type="Pfam" id="PF13968"/>
    </source>
</evidence>
<keyword evidence="1" id="KW-0472">Membrane</keyword>
<dbReference type="Proteomes" id="UP001231189">
    <property type="component" value="Unassembled WGS sequence"/>
</dbReference>
<feature type="transmembrane region" description="Helical" evidence="1">
    <location>
        <begin position="302"/>
        <end position="327"/>
    </location>
</feature>
<sequence length="664" mass="75963">MAPHIVLSGETMAGESLVVFWKEWGLLALVLMSFALQMILLITAEIRRRKDSGVLQVVVWSAYLLADTTAIYALGHMSVTSCTTQEHHLVAFWAPFLLLHLGGQDNITAYSIEDNRLWLRHLQSFVIQVLAAAYVLYQSSILARRTLLRPAAILMFVVGVVKYGERVCALKLACSGSKLSGKNYQSFSNVDMGPRHHGYNPNRGEERYSQTFRAHVLLDIPKNLLKGPLAIVSVYKNMRSNCKEMYGVAEVQLSLMHDVFYSKAELIHTWYGYCIRVVSLPATVTALMLFRRFSEKDGYRRADVVATYVLLAGAVVLEITSVLRAMFSTWTYHKYKLMTASRHSVARALARLVFLPLWCRRHALARYAICRGGERRTIRYWSGSMGQHNIIYMCSQCKDSRGSKIARWMGREDWWNMLVYTSSVPVWADISQLLEKPMWRSRRINNESSDHIRNSRGRAALKMRPGIHEELGWSLDTEPDESLLLWHIATHVYVSWYEETHAGRLNHLAQVTQELSNYIIFLLAARPYMLPDNASRQRYVEICNAVLNQLKCSYRSEADLLKLIRDHGDALLRAKIEDVFERNTIFDRACLLGAMLISKELETPDANMLELISQVWVELLCYVALRCRPDSHARQLSNGGEFTTVVAILLEYAKSESILFEFDQ</sequence>
<organism evidence="3 4">
    <name type="scientific">Lolium multiflorum</name>
    <name type="common">Italian ryegrass</name>
    <name type="synonym">Lolium perenne subsp. multiflorum</name>
    <dbReference type="NCBI Taxonomy" id="4521"/>
    <lineage>
        <taxon>Eukaryota</taxon>
        <taxon>Viridiplantae</taxon>
        <taxon>Streptophyta</taxon>
        <taxon>Embryophyta</taxon>
        <taxon>Tracheophyta</taxon>
        <taxon>Spermatophyta</taxon>
        <taxon>Magnoliopsida</taxon>
        <taxon>Liliopsida</taxon>
        <taxon>Poales</taxon>
        <taxon>Poaceae</taxon>
        <taxon>BOP clade</taxon>
        <taxon>Pooideae</taxon>
        <taxon>Poodae</taxon>
        <taxon>Poeae</taxon>
        <taxon>Poeae Chloroplast Group 2 (Poeae type)</taxon>
        <taxon>Loliodinae</taxon>
        <taxon>Loliinae</taxon>
        <taxon>Lolium</taxon>
    </lineage>
</organism>
<keyword evidence="1" id="KW-1133">Transmembrane helix</keyword>
<comment type="caution">
    <text evidence="3">The sequence shown here is derived from an EMBL/GenBank/DDBJ whole genome shotgun (WGS) entry which is preliminary data.</text>
</comment>
<dbReference type="Pfam" id="PF04578">
    <property type="entry name" value="DUF594"/>
    <property type="match status" value="1"/>
</dbReference>
<feature type="transmembrane region" description="Helical" evidence="1">
    <location>
        <begin position="118"/>
        <end position="137"/>
    </location>
</feature>
<dbReference type="PANTHER" id="PTHR31325">
    <property type="entry name" value="OS01G0798800 PROTEIN-RELATED"/>
    <property type="match status" value="1"/>
</dbReference>
<dbReference type="EMBL" id="JAUUTY010000007">
    <property type="protein sequence ID" value="KAK1609973.1"/>
    <property type="molecule type" value="Genomic_DNA"/>
</dbReference>
<dbReference type="AlphaFoldDB" id="A0AAD8QZH3"/>
<feature type="domain" description="DUF4220" evidence="2">
    <location>
        <begin position="60"/>
        <end position="391"/>
    </location>
</feature>